<dbReference type="Proteomes" id="UP000019487">
    <property type="component" value="Unassembled WGS sequence"/>
</dbReference>
<evidence type="ECO:0000256" key="1">
    <source>
        <dbReference type="SAM" id="Phobius"/>
    </source>
</evidence>
<evidence type="ECO:0000313" key="3">
    <source>
        <dbReference type="Proteomes" id="UP000019487"/>
    </source>
</evidence>
<accession>W9CK67</accession>
<gene>
    <name evidence="2" type="ORF">SBOR_4519</name>
</gene>
<organism evidence="2 3">
    <name type="scientific">Sclerotinia borealis (strain F-4128)</name>
    <dbReference type="NCBI Taxonomy" id="1432307"/>
    <lineage>
        <taxon>Eukaryota</taxon>
        <taxon>Fungi</taxon>
        <taxon>Dikarya</taxon>
        <taxon>Ascomycota</taxon>
        <taxon>Pezizomycotina</taxon>
        <taxon>Leotiomycetes</taxon>
        <taxon>Helotiales</taxon>
        <taxon>Sclerotiniaceae</taxon>
        <taxon>Sclerotinia</taxon>
    </lineage>
</organism>
<keyword evidence="1" id="KW-0472">Membrane</keyword>
<feature type="transmembrane region" description="Helical" evidence="1">
    <location>
        <begin position="272"/>
        <end position="292"/>
    </location>
</feature>
<proteinExistence type="predicted"/>
<protein>
    <submittedName>
        <fullName evidence="2">Uncharacterized protein</fullName>
    </submittedName>
</protein>
<dbReference type="HOGENOM" id="CLU_897601_0_0_1"/>
<feature type="transmembrane region" description="Helical" evidence="1">
    <location>
        <begin position="240"/>
        <end position="260"/>
    </location>
</feature>
<comment type="caution">
    <text evidence="2">The sequence shown here is derived from an EMBL/GenBank/DDBJ whole genome shotgun (WGS) entry which is preliminary data.</text>
</comment>
<name>W9CK67_SCLBF</name>
<keyword evidence="1" id="KW-0812">Transmembrane</keyword>
<dbReference type="AlphaFoldDB" id="W9CK67"/>
<sequence length="310" mass="35003">MIAENVLEFESQIRDRGALVTSRIAGEDFDSDDDISIFGIAASASSISTSYYAESYELVPTFVSVLTQDAEFHELISFTIKNVQRDKLHRFLRRLLKNYAANLNISAVTATTRNLTRLLRQPRYLNRIVAQLMSSAHQKPTRTEVIDQIEFELLENDSISKATLYHLDNDTTAIAESVLNFLVDGTPFTNLKSNFKRILCPELERGTIVSTADASHLYLLVSREKTNGVWIYMQRGCVRIIFISFTFIALSVFLGVYFTVSKDYGYSMGDAFTLASYVIGLGTLVCGALIGHHYPHCRCWNKDLPRTHQV</sequence>
<dbReference type="EMBL" id="AYSA01000211">
    <property type="protein sequence ID" value="ESZ95064.1"/>
    <property type="molecule type" value="Genomic_DNA"/>
</dbReference>
<dbReference type="OrthoDB" id="7464126at2759"/>
<evidence type="ECO:0000313" key="2">
    <source>
        <dbReference type="EMBL" id="ESZ95064.1"/>
    </source>
</evidence>
<reference evidence="2 3" key="1">
    <citation type="journal article" date="2014" name="Genome Announc.">
        <title>Draft genome sequence of Sclerotinia borealis, a psychrophilic plant pathogenic fungus.</title>
        <authorList>
            <person name="Mardanov A.V."/>
            <person name="Beletsky A.V."/>
            <person name="Kadnikov V.V."/>
            <person name="Ignatov A.N."/>
            <person name="Ravin N.V."/>
        </authorList>
    </citation>
    <scope>NUCLEOTIDE SEQUENCE [LARGE SCALE GENOMIC DNA]</scope>
    <source>
        <strain evidence="3">F-4157</strain>
    </source>
</reference>
<keyword evidence="1" id="KW-1133">Transmembrane helix</keyword>
<keyword evidence="3" id="KW-1185">Reference proteome</keyword>